<dbReference type="Pfam" id="PF13618">
    <property type="entry name" value="Gluconate_2-dh3"/>
    <property type="match status" value="1"/>
</dbReference>
<protein>
    <submittedName>
        <fullName evidence="1">Gluconate 2-dehydrogenase subunit 3 family protein</fullName>
    </submittedName>
</protein>
<evidence type="ECO:0000313" key="2">
    <source>
        <dbReference type="Proteomes" id="UP001204621"/>
    </source>
</evidence>
<proteinExistence type="predicted"/>
<accession>A0ABT2CZF5</accession>
<dbReference type="Proteomes" id="UP001204621">
    <property type="component" value="Unassembled WGS sequence"/>
</dbReference>
<dbReference type="EMBL" id="JANUGU010000004">
    <property type="protein sequence ID" value="MCS0659356.1"/>
    <property type="molecule type" value="Genomic_DNA"/>
</dbReference>
<name>A0ABT2CZF5_9BURK</name>
<comment type="caution">
    <text evidence="1">The sequence shown here is derived from an EMBL/GenBank/DDBJ whole genome shotgun (WGS) entry which is preliminary data.</text>
</comment>
<keyword evidence="2" id="KW-1185">Reference proteome</keyword>
<reference evidence="1 2" key="1">
    <citation type="submission" date="2022-08" db="EMBL/GenBank/DDBJ databases">
        <title>Reclassification of Massilia species as members of the genera Telluria, Duganella, Pseudoduganella, Mokoshia gen. nov. and Zemynaea gen. nov. using orthogonal and non-orthogonal genome-based approaches.</title>
        <authorList>
            <person name="Bowman J.P."/>
        </authorList>
    </citation>
    <scope>NUCLEOTIDE SEQUENCE [LARGE SCALE GENOMIC DNA]</scope>
    <source>
        <strain evidence="1 2">JCM 31606</strain>
    </source>
</reference>
<gene>
    <name evidence="1" type="ORF">NX778_14900</name>
</gene>
<evidence type="ECO:0000313" key="1">
    <source>
        <dbReference type="EMBL" id="MCS0659356.1"/>
    </source>
</evidence>
<dbReference type="RefSeq" id="WP_258812536.1">
    <property type="nucleotide sequence ID" value="NZ_JANUGU010000004.1"/>
</dbReference>
<dbReference type="InterPro" id="IPR027056">
    <property type="entry name" value="Gluconate_2DH_su3"/>
</dbReference>
<organism evidence="1 2">
    <name type="scientific">Massilia terrae</name>
    <dbReference type="NCBI Taxonomy" id="1811224"/>
    <lineage>
        <taxon>Bacteria</taxon>
        <taxon>Pseudomonadati</taxon>
        <taxon>Pseudomonadota</taxon>
        <taxon>Betaproteobacteria</taxon>
        <taxon>Burkholderiales</taxon>
        <taxon>Oxalobacteraceae</taxon>
        <taxon>Telluria group</taxon>
        <taxon>Massilia</taxon>
    </lineage>
</organism>
<sequence>MEPAYPNYNVLDKWNSPSFDDKTRRVLRERLSNVPPRRFFTEREWQVLDALCARVLPQPDRAEPIPITPWIDAQLHDNVQEGFRYAHMPDQRRAWQRGLAAIDAEARYRHDTGFAEVEPPEADALLADLEQDRANADIWKDLKPDWFFVTVLVKTIAGYYYSHPDAWSEIGFGGPASPRGYVRLNFNQRDAWEGKEAKWTKR</sequence>